<reference evidence="2" key="2">
    <citation type="submission" date="2023-07" db="EMBL/GenBank/DDBJ databases">
        <authorList>
            <person name="Bai X.-H."/>
            <person name="Wang H.-H."/>
            <person name="Wang J."/>
            <person name="Ma M.-Y."/>
            <person name="Hu H.-H."/>
            <person name="Song Z.-L."/>
            <person name="Ma H.-G."/>
            <person name="Fan Y."/>
            <person name="Du C.-Y."/>
            <person name="Xu J.-C."/>
        </authorList>
    </citation>
    <scope>NUCLEOTIDE SEQUENCE</scope>
    <source>
        <strain evidence="2">CZ1</strain>
    </source>
</reference>
<dbReference type="EMBL" id="CP130144">
    <property type="protein sequence ID" value="WNZ47656.1"/>
    <property type="molecule type" value="Genomic_DNA"/>
</dbReference>
<sequence length="294" mass="33183">MNSLQALPSPWRIITQGISIYRTNFALFFRIALQSTIWILASNLMWLMVFAGLFISFFGWILLPVSKLSWTIIAIAIILLIAIVCFGIFASAKGLLQSALISRITYQILLEQPESLQDNFRQIRPQMWQLWFSRNMLNITAYALGRTFLDSDQWWLILVGFALQLCFVAEYFISDVIIAVERRKAISSLKSSYRLSKSHLLYIATTMVIAGLLLIPLDVLAFSPLFLAWSSINQGSDVDLLTSLVNVGTLQQLAQALGLSLLLYTLAQVVAMPVWQSIKAVLYQTLRTVNLSHV</sequence>
<accession>A0AA96WXE4</accession>
<proteinExistence type="predicted"/>
<feature type="transmembrane region" description="Helical" evidence="1">
    <location>
        <begin position="44"/>
        <end position="63"/>
    </location>
</feature>
<keyword evidence="1" id="KW-0812">Transmembrane</keyword>
<dbReference type="AlphaFoldDB" id="A0AA96WXE4"/>
<keyword evidence="1" id="KW-0472">Membrane</keyword>
<name>A0AA96WXE4_LEPBY</name>
<feature type="transmembrane region" description="Helical" evidence="1">
    <location>
        <begin position="200"/>
        <end position="232"/>
    </location>
</feature>
<gene>
    <name evidence="2" type="ORF">Q2T42_07400</name>
</gene>
<dbReference type="RefSeq" id="WP_316428241.1">
    <property type="nucleotide sequence ID" value="NZ_CP130144.1"/>
</dbReference>
<feature type="transmembrane region" description="Helical" evidence="1">
    <location>
        <begin position="252"/>
        <end position="275"/>
    </location>
</feature>
<evidence type="ECO:0000313" key="2">
    <source>
        <dbReference type="EMBL" id="WNZ47656.1"/>
    </source>
</evidence>
<reference evidence="2" key="1">
    <citation type="journal article" date="2023" name="Plants (Basel)">
        <title>Genomic Analysis of Leptolyngbya boryana CZ1 Reveals Efficient Carbon Fixation Modules.</title>
        <authorList>
            <person name="Bai X."/>
            <person name="Wang H."/>
            <person name="Cheng W."/>
            <person name="Wang J."/>
            <person name="Ma M."/>
            <person name="Hu H."/>
            <person name="Song Z."/>
            <person name="Ma H."/>
            <person name="Fan Y."/>
            <person name="Du C."/>
            <person name="Xu J."/>
        </authorList>
    </citation>
    <scope>NUCLEOTIDE SEQUENCE</scope>
    <source>
        <strain evidence="2">CZ1</strain>
    </source>
</reference>
<keyword evidence="1" id="KW-1133">Transmembrane helix</keyword>
<organism evidence="2">
    <name type="scientific">Leptolyngbya boryana CZ1</name>
    <dbReference type="NCBI Taxonomy" id="3060204"/>
    <lineage>
        <taxon>Bacteria</taxon>
        <taxon>Bacillati</taxon>
        <taxon>Cyanobacteriota</taxon>
        <taxon>Cyanophyceae</taxon>
        <taxon>Leptolyngbyales</taxon>
        <taxon>Leptolyngbyaceae</taxon>
        <taxon>Leptolyngbya group</taxon>
        <taxon>Leptolyngbya</taxon>
    </lineage>
</organism>
<protein>
    <submittedName>
        <fullName evidence="2">Uncharacterized protein</fullName>
    </submittedName>
</protein>
<evidence type="ECO:0000256" key="1">
    <source>
        <dbReference type="SAM" id="Phobius"/>
    </source>
</evidence>
<feature type="transmembrane region" description="Helical" evidence="1">
    <location>
        <begin position="155"/>
        <end position="180"/>
    </location>
</feature>
<feature type="transmembrane region" description="Helical" evidence="1">
    <location>
        <begin position="69"/>
        <end position="90"/>
    </location>
</feature>